<comment type="subcellular location">
    <subcellularLocation>
        <location evidence="1">Membrane</location>
        <topology evidence="1">Multi-pass membrane protein</topology>
    </subcellularLocation>
</comment>
<dbReference type="PROSITE" id="PS50262">
    <property type="entry name" value="G_PROTEIN_RECEP_F1_2"/>
    <property type="match status" value="2"/>
</dbReference>
<dbReference type="GO" id="GO:0004930">
    <property type="term" value="F:G protein-coupled receptor activity"/>
    <property type="evidence" value="ECO:0007669"/>
    <property type="project" value="UniProtKB-KW"/>
</dbReference>
<dbReference type="Proteomes" id="UP000678393">
    <property type="component" value="Unassembled WGS sequence"/>
</dbReference>
<proteinExistence type="predicted"/>
<feature type="compositionally biased region" description="Basic and acidic residues" evidence="8">
    <location>
        <begin position="390"/>
        <end position="402"/>
    </location>
</feature>
<dbReference type="Gene3D" id="1.20.1070.10">
    <property type="entry name" value="Rhodopsin 7-helix transmembrane proteins"/>
    <property type="match status" value="2"/>
</dbReference>
<dbReference type="SUPFAM" id="SSF81321">
    <property type="entry name" value="Family A G protein-coupled receptor-like"/>
    <property type="match status" value="2"/>
</dbReference>
<feature type="compositionally biased region" description="Polar residues" evidence="8">
    <location>
        <begin position="435"/>
        <end position="444"/>
    </location>
</feature>
<dbReference type="CDD" id="cd00637">
    <property type="entry name" value="7tm_classA_rhodopsin-like"/>
    <property type="match status" value="1"/>
</dbReference>
<feature type="transmembrane region" description="Helical" evidence="9">
    <location>
        <begin position="20"/>
        <end position="47"/>
    </location>
</feature>
<dbReference type="EMBL" id="CAJHNH020002996">
    <property type="protein sequence ID" value="CAG5128251.1"/>
    <property type="molecule type" value="Genomic_DNA"/>
</dbReference>
<evidence type="ECO:0000256" key="6">
    <source>
        <dbReference type="ARBA" id="ARBA00023170"/>
    </source>
</evidence>
<organism evidence="11 12">
    <name type="scientific">Candidula unifasciata</name>
    <dbReference type="NCBI Taxonomy" id="100452"/>
    <lineage>
        <taxon>Eukaryota</taxon>
        <taxon>Metazoa</taxon>
        <taxon>Spiralia</taxon>
        <taxon>Lophotrochozoa</taxon>
        <taxon>Mollusca</taxon>
        <taxon>Gastropoda</taxon>
        <taxon>Heterobranchia</taxon>
        <taxon>Euthyneura</taxon>
        <taxon>Panpulmonata</taxon>
        <taxon>Eupulmonata</taxon>
        <taxon>Stylommatophora</taxon>
        <taxon>Helicina</taxon>
        <taxon>Helicoidea</taxon>
        <taxon>Geomitridae</taxon>
        <taxon>Candidula</taxon>
    </lineage>
</organism>
<evidence type="ECO:0000256" key="2">
    <source>
        <dbReference type="ARBA" id="ARBA00022692"/>
    </source>
</evidence>
<keyword evidence="7" id="KW-0807">Transducer</keyword>
<evidence type="ECO:0000256" key="4">
    <source>
        <dbReference type="ARBA" id="ARBA00023040"/>
    </source>
</evidence>
<evidence type="ECO:0000256" key="5">
    <source>
        <dbReference type="ARBA" id="ARBA00023136"/>
    </source>
</evidence>
<accession>A0A8S3ZNZ1</accession>
<sequence>MELDPSTVTQSDLDNYFMKTALWPAIVYTTILMIVGTVGNILVLYVYRRHFQRSVTRMFIYALAVLDLGNCLITMPAELSILIQFTTFPSPVWCKVSRYLTYTFNGTSSIVLITIAMDSQICQTDAHATLGYWRKTKVQNWTNNQKFPIEFSDTGVTILSGTTDLVNSSKFPSPLATSGRPFAERLIQVTLPAVSSTAGTSSRPNGGSSYVVYGRFCLLSSEHITGKLPLLFYVFIFIMYMVMVVLVVFFYGKVARAMFSLTSKHSKMFSFYTHKNCTPSSNSVNPDVSIGQFQVAGSKVNEDEVTSADHQTKQKSSVVVSSTILGKEDNKVRTNSHIKSNNSQTGKEREQRGDKIATGERGPRETGYETGDTTSNSEAKAETPNMGTENKNKEDVSTEVCRHGNSQTRSKTTDLLSNTNTNVDKINMRQKDNDLQNTRSQKAHSSYDIDPKILVKDKRRRTTITKNNNETNKIPKIKIQKADREKYDSDQEISNKQKPPLGSYPLNTNSLLRRRIQSAENIHHISSLQMLQVPEARLRMPWFPDLCEPGNSLSLSKQQSRRDNISGIGHVTASSVSLDYTADSSNSTSVAEKMLTMTKTSSLGKTMCVLPLRGMTTKTATQAQKHRHASTIENITTSQSFLIQDKNCNVSKSDSRLDVGQRCDEGNLAVRATPLILNSPDGLDSVVTLRHPTPKSASLPNDFHKQLNFNVSTRTPRKEVPSTADILQEQHRKGSLHPFRMSRMLFVISLVFVISFLPFFIIALMRSCMGLSFMALNEVQLGVLSVFIRSSLLSNAVNPVAYGFLSTHFRRECTGIMCCVFRR</sequence>
<evidence type="ECO:0000259" key="10">
    <source>
        <dbReference type="PROSITE" id="PS50262"/>
    </source>
</evidence>
<reference evidence="11" key="1">
    <citation type="submission" date="2021-04" db="EMBL/GenBank/DDBJ databases">
        <authorList>
            <consortium name="Molecular Ecology Group"/>
        </authorList>
    </citation>
    <scope>NUCLEOTIDE SEQUENCE</scope>
</reference>
<dbReference type="OrthoDB" id="6153266at2759"/>
<feature type="compositionally biased region" description="Basic and acidic residues" evidence="8">
    <location>
        <begin position="445"/>
        <end position="456"/>
    </location>
</feature>
<feature type="compositionally biased region" description="Basic and acidic residues" evidence="8">
    <location>
        <begin position="346"/>
        <end position="367"/>
    </location>
</feature>
<feature type="compositionally biased region" description="Polar residues" evidence="8">
    <location>
        <begin position="333"/>
        <end position="345"/>
    </location>
</feature>
<feature type="compositionally biased region" description="Basic and acidic residues" evidence="8">
    <location>
        <begin position="480"/>
        <end position="495"/>
    </location>
</feature>
<dbReference type="PRINTS" id="PR00237">
    <property type="entry name" value="GPCRRHODOPSN"/>
</dbReference>
<evidence type="ECO:0000256" key="9">
    <source>
        <dbReference type="SAM" id="Phobius"/>
    </source>
</evidence>
<gene>
    <name evidence="11" type="ORF">CUNI_LOCUS13809</name>
</gene>
<keyword evidence="4" id="KW-0297">G-protein coupled receptor</keyword>
<evidence type="ECO:0000256" key="3">
    <source>
        <dbReference type="ARBA" id="ARBA00022989"/>
    </source>
</evidence>
<feature type="transmembrane region" description="Helical" evidence="9">
    <location>
        <begin position="745"/>
        <end position="765"/>
    </location>
</feature>
<feature type="transmembrane region" description="Helical" evidence="9">
    <location>
        <begin position="59"/>
        <end position="83"/>
    </location>
</feature>
<feature type="domain" description="G-protein coupled receptors family 1 profile" evidence="10">
    <location>
        <begin position="39"/>
        <end position="118"/>
    </location>
</feature>
<keyword evidence="6" id="KW-0675">Receptor</keyword>
<dbReference type="GO" id="GO:0016020">
    <property type="term" value="C:membrane"/>
    <property type="evidence" value="ECO:0007669"/>
    <property type="project" value="UniProtKB-SubCell"/>
</dbReference>
<dbReference type="Pfam" id="PF00001">
    <property type="entry name" value="7tm_1"/>
    <property type="match status" value="1"/>
</dbReference>
<feature type="compositionally biased region" description="Low complexity" evidence="8">
    <location>
        <begin position="464"/>
        <end position="474"/>
    </location>
</feature>
<evidence type="ECO:0000313" key="11">
    <source>
        <dbReference type="EMBL" id="CAG5128251.1"/>
    </source>
</evidence>
<comment type="caution">
    <text evidence="11">The sequence shown here is derived from an EMBL/GenBank/DDBJ whole genome shotgun (WGS) entry which is preliminary data.</text>
</comment>
<keyword evidence="5 9" id="KW-0472">Membrane</keyword>
<keyword evidence="12" id="KW-1185">Reference proteome</keyword>
<dbReference type="InterPro" id="IPR017452">
    <property type="entry name" value="GPCR_Rhodpsn_7TM"/>
</dbReference>
<evidence type="ECO:0000313" key="12">
    <source>
        <dbReference type="Proteomes" id="UP000678393"/>
    </source>
</evidence>
<evidence type="ECO:0000256" key="8">
    <source>
        <dbReference type="SAM" id="MobiDB-lite"/>
    </source>
</evidence>
<keyword evidence="3 9" id="KW-1133">Transmembrane helix</keyword>
<protein>
    <recommendedName>
        <fullName evidence="10">G-protein coupled receptors family 1 profile domain-containing protein</fullName>
    </recommendedName>
</protein>
<feature type="region of interest" description="Disordered" evidence="8">
    <location>
        <begin position="301"/>
        <end position="506"/>
    </location>
</feature>
<name>A0A8S3ZNZ1_9EUPU</name>
<evidence type="ECO:0000256" key="7">
    <source>
        <dbReference type="ARBA" id="ARBA00023224"/>
    </source>
</evidence>
<feature type="compositionally biased region" description="Polar residues" evidence="8">
    <location>
        <begin position="404"/>
        <end position="424"/>
    </location>
</feature>
<dbReference type="AlphaFoldDB" id="A0A8S3ZNZ1"/>
<feature type="transmembrane region" description="Helical" evidence="9">
    <location>
        <begin position="230"/>
        <end position="251"/>
    </location>
</feature>
<evidence type="ECO:0000256" key="1">
    <source>
        <dbReference type="ARBA" id="ARBA00004141"/>
    </source>
</evidence>
<dbReference type="InterPro" id="IPR000276">
    <property type="entry name" value="GPCR_Rhodpsn"/>
</dbReference>
<feature type="domain" description="G-protein coupled receptors family 1 profile" evidence="10">
    <location>
        <begin position="740"/>
        <end position="802"/>
    </location>
</feature>
<dbReference type="PANTHER" id="PTHR24238">
    <property type="entry name" value="G-PROTEIN COUPLED RECEPTOR"/>
    <property type="match status" value="1"/>
</dbReference>
<keyword evidence="2 9" id="KW-0812">Transmembrane</keyword>